<accession>A0A4Q9V111</accession>
<dbReference type="InterPro" id="IPR023052">
    <property type="entry name" value="Cell_div_SepF"/>
</dbReference>
<evidence type="ECO:0000256" key="3">
    <source>
        <dbReference type="ARBA" id="ARBA00023306"/>
    </source>
</evidence>
<dbReference type="GO" id="GO:0000917">
    <property type="term" value="P:division septum assembly"/>
    <property type="evidence" value="ECO:0007669"/>
    <property type="project" value="UniProtKB-KW"/>
</dbReference>
<keyword evidence="5" id="KW-0963">Cytoplasm</keyword>
<dbReference type="Gene3D" id="3.30.110.150">
    <property type="entry name" value="SepF-like protein"/>
    <property type="match status" value="1"/>
</dbReference>
<keyword evidence="7" id="KW-1185">Reference proteome</keyword>
<dbReference type="InterPro" id="IPR038594">
    <property type="entry name" value="SepF-like_sf"/>
</dbReference>
<name>A0A4Q9V111_9ACTO</name>
<dbReference type="Pfam" id="PF04472">
    <property type="entry name" value="SepF"/>
    <property type="match status" value="1"/>
</dbReference>
<dbReference type="GO" id="GO:0043093">
    <property type="term" value="P:FtsZ-dependent cytokinesis"/>
    <property type="evidence" value="ECO:0007669"/>
    <property type="project" value="UniProtKB-UniRule"/>
</dbReference>
<evidence type="ECO:0000256" key="2">
    <source>
        <dbReference type="ARBA" id="ARBA00023210"/>
    </source>
</evidence>
<evidence type="ECO:0000256" key="1">
    <source>
        <dbReference type="ARBA" id="ARBA00022618"/>
    </source>
</evidence>
<dbReference type="Proteomes" id="UP000293036">
    <property type="component" value="Unassembled WGS sequence"/>
</dbReference>
<comment type="subunit">
    <text evidence="5">Homodimer. Interacts with FtsZ.</text>
</comment>
<organism evidence="6 7">
    <name type="scientific">Arcanobacterium bovis</name>
    <dbReference type="NCBI Taxonomy" id="2529275"/>
    <lineage>
        <taxon>Bacteria</taxon>
        <taxon>Bacillati</taxon>
        <taxon>Actinomycetota</taxon>
        <taxon>Actinomycetes</taxon>
        <taxon>Actinomycetales</taxon>
        <taxon>Actinomycetaceae</taxon>
        <taxon>Arcanobacterium</taxon>
    </lineage>
</organism>
<sequence length="139" mass="15524">MGFLDRINQKAAVGDDEFAYEEGDFVDYADEEYYESEDAQVTPIRSVSNVDIARIVTVWVSSYKDIKDFAVEFRNGLPVILNLSEAADSERARIVDFALGLCFGLEGAFSRISDDVFLLTPHSVSIDSRGSEAEHDFSH</sequence>
<dbReference type="GO" id="GO:0005737">
    <property type="term" value="C:cytoplasm"/>
    <property type="evidence" value="ECO:0007669"/>
    <property type="project" value="UniProtKB-SubCell"/>
</dbReference>
<proteinExistence type="inferred from homology"/>
<evidence type="ECO:0000313" key="7">
    <source>
        <dbReference type="Proteomes" id="UP000293036"/>
    </source>
</evidence>
<comment type="function">
    <text evidence="4 5">Cell division protein that is part of the divisome complex and is recruited early to the Z-ring. Probably stimulates Z-ring formation, perhaps through the cross-linking of FtsZ protofilaments. Its function overlaps with FtsA.</text>
</comment>
<keyword evidence="3 5" id="KW-0131">Cell cycle</keyword>
<comment type="subcellular location">
    <subcellularLocation>
        <location evidence="5">Cytoplasm</location>
    </subcellularLocation>
    <text evidence="5">Localizes to the division site, in a FtsZ-dependent manner.</text>
</comment>
<dbReference type="InterPro" id="IPR007561">
    <property type="entry name" value="Cell_div_SepF/SepF-rel"/>
</dbReference>
<protein>
    <recommendedName>
        <fullName evidence="5">Cell division protein SepF</fullName>
    </recommendedName>
</protein>
<dbReference type="PANTHER" id="PTHR35798">
    <property type="entry name" value="CELL DIVISION PROTEIN SEPF"/>
    <property type="match status" value="1"/>
</dbReference>
<reference evidence="6 7" key="1">
    <citation type="submission" date="2019-02" db="EMBL/GenBank/DDBJ databases">
        <title>Arcanobacterium bovis sp. nov., isolated from the milk of a cow with mastitis.</title>
        <authorList>
            <person name="Sammra O."/>
            <person name="Foster G."/>
            <person name="Hassan A."/>
            <person name="Alssahen M."/>
            <person name="Laemmler C."/>
            <person name="Borowiak M."/>
            <person name="Malorny B."/>
            <person name="Abdulmawjood A."/>
        </authorList>
    </citation>
    <scope>NUCLEOTIDE SEQUENCE [LARGE SCALE GENOMIC DNA]</scope>
    <source>
        <strain evidence="6 7">C605018/01/1</strain>
    </source>
</reference>
<evidence type="ECO:0000313" key="6">
    <source>
        <dbReference type="EMBL" id="TBW22766.1"/>
    </source>
</evidence>
<dbReference type="AlphaFoldDB" id="A0A4Q9V111"/>
<dbReference type="OrthoDB" id="3731101at2"/>
<dbReference type="RefSeq" id="WP_131279744.1">
    <property type="nucleotide sequence ID" value="NZ_JBHSLR010000009.1"/>
</dbReference>
<comment type="caution">
    <text evidence="6">The sequence shown here is derived from an EMBL/GenBank/DDBJ whole genome shotgun (WGS) entry which is preliminary data.</text>
</comment>
<evidence type="ECO:0000256" key="5">
    <source>
        <dbReference type="HAMAP-Rule" id="MF_01197"/>
    </source>
</evidence>
<gene>
    <name evidence="5" type="primary">sepF</name>
    <name evidence="6" type="ORF">EZJ44_02330</name>
</gene>
<dbReference type="HAMAP" id="MF_01197">
    <property type="entry name" value="SepF"/>
    <property type="match status" value="1"/>
</dbReference>
<comment type="similarity">
    <text evidence="5">Belongs to the SepF family.</text>
</comment>
<keyword evidence="2 5" id="KW-0717">Septation</keyword>
<dbReference type="EMBL" id="SJDT01000002">
    <property type="protein sequence ID" value="TBW22766.1"/>
    <property type="molecule type" value="Genomic_DNA"/>
</dbReference>
<dbReference type="PANTHER" id="PTHR35798:SF1">
    <property type="entry name" value="CELL DIVISION PROTEIN SEPF"/>
    <property type="match status" value="1"/>
</dbReference>
<evidence type="ECO:0000256" key="4">
    <source>
        <dbReference type="ARBA" id="ARBA00044936"/>
    </source>
</evidence>
<keyword evidence="1 5" id="KW-0132">Cell division</keyword>